<dbReference type="Proteomes" id="UP000249522">
    <property type="component" value="Unassembled WGS sequence"/>
</dbReference>
<dbReference type="CDD" id="cd06261">
    <property type="entry name" value="TM_PBP2"/>
    <property type="match status" value="1"/>
</dbReference>
<feature type="transmembrane region" description="Helical" evidence="7">
    <location>
        <begin position="215"/>
        <end position="233"/>
    </location>
</feature>
<evidence type="ECO:0000256" key="4">
    <source>
        <dbReference type="ARBA" id="ARBA00022692"/>
    </source>
</evidence>
<dbReference type="RefSeq" id="WP_111146905.1">
    <property type="nucleotide sequence ID" value="NZ_QKRB01000044.1"/>
</dbReference>
<keyword evidence="10" id="KW-1185">Reference proteome</keyword>
<comment type="similarity">
    <text evidence="7">Belongs to the binding-protein-dependent transport system permease family.</text>
</comment>
<evidence type="ECO:0000313" key="9">
    <source>
        <dbReference type="EMBL" id="PZD95276.1"/>
    </source>
</evidence>
<keyword evidence="2 7" id="KW-0813">Transport</keyword>
<dbReference type="PANTHER" id="PTHR30043:SF1">
    <property type="entry name" value="ABC TRANSPORT SYSTEM PERMEASE PROTEIN P69"/>
    <property type="match status" value="1"/>
</dbReference>
<dbReference type="PANTHER" id="PTHR30043">
    <property type="entry name" value="PHOSPHONATES TRANSPORT SYSTEM PERMEASE PROTEIN"/>
    <property type="match status" value="1"/>
</dbReference>
<feature type="domain" description="ABC transmembrane type-1" evidence="8">
    <location>
        <begin position="80"/>
        <end position="260"/>
    </location>
</feature>
<dbReference type="OrthoDB" id="9808005at2"/>
<dbReference type="AlphaFoldDB" id="A0A2W1L7N9"/>
<dbReference type="InterPro" id="IPR000515">
    <property type="entry name" value="MetI-like"/>
</dbReference>
<dbReference type="EMBL" id="QKRB01000044">
    <property type="protein sequence ID" value="PZD95276.1"/>
    <property type="molecule type" value="Genomic_DNA"/>
</dbReference>
<feature type="transmembrane region" description="Helical" evidence="7">
    <location>
        <begin position="88"/>
        <end position="110"/>
    </location>
</feature>
<evidence type="ECO:0000256" key="3">
    <source>
        <dbReference type="ARBA" id="ARBA00022475"/>
    </source>
</evidence>
<evidence type="ECO:0000313" key="10">
    <source>
        <dbReference type="Proteomes" id="UP000249522"/>
    </source>
</evidence>
<dbReference type="GO" id="GO:0005886">
    <property type="term" value="C:plasma membrane"/>
    <property type="evidence" value="ECO:0007669"/>
    <property type="project" value="UniProtKB-SubCell"/>
</dbReference>
<gene>
    <name evidence="9" type="primary">phnE</name>
    <name evidence="9" type="ORF">DNH61_12035</name>
</gene>
<dbReference type="NCBIfam" id="TIGR01097">
    <property type="entry name" value="PhnE"/>
    <property type="match status" value="1"/>
</dbReference>
<accession>A0A2W1L7N9</accession>
<keyword evidence="4 7" id="KW-0812">Transmembrane</keyword>
<evidence type="ECO:0000256" key="6">
    <source>
        <dbReference type="ARBA" id="ARBA00023136"/>
    </source>
</evidence>
<evidence type="ECO:0000259" key="8">
    <source>
        <dbReference type="PROSITE" id="PS50928"/>
    </source>
</evidence>
<protein>
    <submittedName>
        <fullName evidence="9">Phosphonate ABC transporter, permease protein PhnE</fullName>
    </submittedName>
</protein>
<evidence type="ECO:0000256" key="2">
    <source>
        <dbReference type="ARBA" id="ARBA00022448"/>
    </source>
</evidence>
<keyword evidence="3" id="KW-1003">Cell membrane</keyword>
<comment type="subcellular location">
    <subcellularLocation>
        <location evidence="1 7">Cell membrane</location>
        <topology evidence="1 7">Multi-pass membrane protein</topology>
    </subcellularLocation>
</comment>
<keyword evidence="5 7" id="KW-1133">Transmembrane helix</keyword>
<organism evidence="9 10">
    <name type="scientific">Paenibacillus sambharensis</name>
    <dbReference type="NCBI Taxonomy" id="1803190"/>
    <lineage>
        <taxon>Bacteria</taxon>
        <taxon>Bacillati</taxon>
        <taxon>Bacillota</taxon>
        <taxon>Bacilli</taxon>
        <taxon>Bacillales</taxon>
        <taxon>Paenibacillaceae</taxon>
        <taxon>Paenibacillus</taxon>
    </lineage>
</organism>
<feature type="transmembrane region" description="Helical" evidence="7">
    <location>
        <begin position="28"/>
        <end position="48"/>
    </location>
</feature>
<evidence type="ECO:0000256" key="5">
    <source>
        <dbReference type="ARBA" id="ARBA00022989"/>
    </source>
</evidence>
<dbReference type="SUPFAM" id="SSF161098">
    <property type="entry name" value="MetI-like"/>
    <property type="match status" value="1"/>
</dbReference>
<dbReference type="PROSITE" id="PS50928">
    <property type="entry name" value="ABC_TM1"/>
    <property type="match status" value="1"/>
</dbReference>
<sequence>MYDKIFTPKAITLPNGKVVLQRRSRMPLIILILAVCTALSVRFTGFSLHTLVTRMDEFFTIIGQMIPPNWAYLPRIWGPLLDTIKMSLLGSMIGALLALPAAVAAASNIIQSKLVVVVSKTLLSLLRTLPTLVTALIATYVFGLGPMAGTIAIMLFTISYVGKLLYEQIENVDIGAFEAMESVGMTRIQAFRFAIFPQILPGYISTSLYCFEGNVRYAAILGFVGAGGIGLVINEGLGWRDYPAVGMIILVLIVTVYLIERVSEHFRKKLI</sequence>
<dbReference type="Pfam" id="PF00528">
    <property type="entry name" value="BPD_transp_1"/>
    <property type="match status" value="1"/>
</dbReference>
<feature type="transmembrane region" description="Helical" evidence="7">
    <location>
        <begin position="239"/>
        <end position="259"/>
    </location>
</feature>
<evidence type="ECO:0000256" key="1">
    <source>
        <dbReference type="ARBA" id="ARBA00004651"/>
    </source>
</evidence>
<dbReference type="Gene3D" id="1.10.3720.10">
    <property type="entry name" value="MetI-like"/>
    <property type="match status" value="1"/>
</dbReference>
<dbReference type="InterPro" id="IPR035906">
    <property type="entry name" value="MetI-like_sf"/>
</dbReference>
<dbReference type="InterPro" id="IPR005769">
    <property type="entry name" value="PhnE/PtxC"/>
</dbReference>
<keyword evidence="6 7" id="KW-0472">Membrane</keyword>
<name>A0A2W1L7N9_9BACL</name>
<comment type="caution">
    <text evidence="9">The sequence shown here is derived from an EMBL/GenBank/DDBJ whole genome shotgun (WGS) entry which is preliminary data.</text>
</comment>
<dbReference type="GO" id="GO:0015416">
    <property type="term" value="F:ABC-type phosphonate transporter activity"/>
    <property type="evidence" value="ECO:0007669"/>
    <property type="project" value="InterPro"/>
</dbReference>
<evidence type="ECO:0000256" key="7">
    <source>
        <dbReference type="RuleBase" id="RU363032"/>
    </source>
</evidence>
<reference evidence="9 10" key="1">
    <citation type="submission" date="2018-06" db="EMBL/GenBank/DDBJ databases">
        <title>Paenibacillus imtechensis sp. nov.</title>
        <authorList>
            <person name="Pinnaka A.K."/>
            <person name="Singh H."/>
            <person name="Kaur M."/>
        </authorList>
    </citation>
    <scope>NUCLEOTIDE SEQUENCE [LARGE SCALE GENOMIC DNA]</scope>
    <source>
        <strain evidence="9 10">SMB1</strain>
    </source>
</reference>
<proteinExistence type="inferred from homology"/>